<dbReference type="EMBL" id="MLKD01000033">
    <property type="protein sequence ID" value="OQE14737.1"/>
    <property type="molecule type" value="Genomic_DNA"/>
</dbReference>
<dbReference type="GO" id="GO:0050151">
    <property type="term" value="F:oleate hydratase activity"/>
    <property type="evidence" value="ECO:0007669"/>
    <property type="project" value="InterPro"/>
</dbReference>
<evidence type="ECO:0000313" key="2">
    <source>
        <dbReference type="Proteomes" id="UP000191285"/>
    </source>
</evidence>
<sequence length="596" mass="67247">MAVLSMRVEISARRYKGWICLILPRSFRSKDSPVLTKEETYCIHSAALAFSLGIYLLMEQTEIPTRNRRSPEQTEAWILGSGISSLASALYLISHAKVPATQVHILDSHDSVGEVLHPAGSPSYGYDQFAGCLPVPIGTPLKKLLASIPSVNIRGRSILDEIHTAETNRESATQKSGTCFLVQEKGNLRDVPTTKLNLSIKSRLDLVRLMLKGEKSLGRDQIKDIFPDSFFLSIFWAIWSAQFGFQPWHSAAEFRRSLRQYLSKFHTLAILGCLDLTGYYQYEHIFLPIYFYLRSLDVDFRFDTNVKDVVTSPDSDHRTVSRLDLIQYGFQKSQNIGPQDIVIATLGSTISGCAVGANGHAPILQSIDPTEQLDENWAIWLELGSRHRRFGNPYNFCTRKSQSMLESFTITTEDPTFFKHLSSLSRFAATSGTFIILRESRWKLNLCLPPQPVFRHQPPNVRIIWGFALFPESKGDFVNKPMLHCSGAEIMSELLLHLNYQARLVRHTALIQRVMPRMSSLLISRVQDDRPSVIPQDTSNIGLVGQFVNLPNYSCVDMSYGVLAAETAVSHLMGLHKPSVQLSGWFSTMLRTIFWK</sequence>
<organism evidence="1 2">
    <name type="scientific">Penicillium steckii</name>
    <dbReference type="NCBI Taxonomy" id="303698"/>
    <lineage>
        <taxon>Eukaryota</taxon>
        <taxon>Fungi</taxon>
        <taxon>Dikarya</taxon>
        <taxon>Ascomycota</taxon>
        <taxon>Pezizomycotina</taxon>
        <taxon>Eurotiomycetes</taxon>
        <taxon>Eurotiomycetidae</taxon>
        <taxon>Eurotiales</taxon>
        <taxon>Aspergillaceae</taxon>
        <taxon>Penicillium</taxon>
    </lineage>
</organism>
<reference evidence="2" key="1">
    <citation type="journal article" date="2017" name="Nat. Microbiol.">
        <title>Global analysis of biosynthetic gene clusters reveals vast potential of secondary metabolite production in Penicillium species.</title>
        <authorList>
            <person name="Nielsen J.C."/>
            <person name="Grijseels S."/>
            <person name="Prigent S."/>
            <person name="Ji B."/>
            <person name="Dainat J."/>
            <person name="Nielsen K.F."/>
            <person name="Frisvad J.C."/>
            <person name="Workman M."/>
            <person name="Nielsen J."/>
        </authorList>
    </citation>
    <scope>NUCLEOTIDE SEQUENCE [LARGE SCALE GENOMIC DNA]</scope>
    <source>
        <strain evidence="2">IBT 24891</strain>
    </source>
</reference>
<protein>
    <recommendedName>
        <fullName evidence="3">67 kDa myosin-cross-reactive antigen family protein</fullName>
    </recommendedName>
</protein>
<dbReference type="InterPro" id="IPR036188">
    <property type="entry name" value="FAD/NAD-bd_sf"/>
</dbReference>
<dbReference type="Proteomes" id="UP000191285">
    <property type="component" value="Unassembled WGS sequence"/>
</dbReference>
<dbReference type="STRING" id="303698.A0A1V6SL31"/>
<evidence type="ECO:0008006" key="3">
    <source>
        <dbReference type="Google" id="ProtNLM"/>
    </source>
</evidence>
<proteinExistence type="predicted"/>
<dbReference type="PANTHER" id="PTHR37417:SF2">
    <property type="entry name" value="67 KDA MYOSIN-CROSS-REACTIVE ANTIGEN FAMILY PROTEIN (AFU_ORTHOLOGUE AFUA_5G09970)"/>
    <property type="match status" value="1"/>
</dbReference>
<name>A0A1V6SL31_9EURO</name>
<accession>A0A1V6SL31</accession>
<dbReference type="Gene3D" id="3.50.50.60">
    <property type="entry name" value="FAD/NAD(P)-binding domain"/>
    <property type="match status" value="3"/>
</dbReference>
<dbReference type="GO" id="GO:0006631">
    <property type="term" value="P:fatty acid metabolic process"/>
    <property type="evidence" value="ECO:0007669"/>
    <property type="project" value="InterPro"/>
</dbReference>
<dbReference type="PANTHER" id="PTHR37417">
    <property type="entry name" value="67 KDA MYOSIN-CROSS-REACTIVE ANTIGEN FAMILY PROTEIN (AFU_ORTHOLOGUE AFUA_5G09970)"/>
    <property type="match status" value="1"/>
</dbReference>
<evidence type="ECO:0000313" key="1">
    <source>
        <dbReference type="EMBL" id="OQE14737.1"/>
    </source>
</evidence>
<keyword evidence="2" id="KW-1185">Reference proteome</keyword>
<dbReference type="Pfam" id="PF06100">
    <property type="entry name" value="MCRA"/>
    <property type="match status" value="1"/>
</dbReference>
<dbReference type="GO" id="GO:0071949">
    <property type="term" value="F:FAD binding"/>
    <property type="evidence" value="ECO:0007669"/>
    <property type="project" value="InterPro"/>
</dbReference>
<dbReference type="AlphaFoldDB" id="A0A1V6SL31"/>
<dbReference type="InterPro" id="IPR010354">
    <property type="entry name" value="Oleate_hydratase"/>
</dbReference>
<dbReference type="SUPFAM" id="SSF51905">
    <property type="entry name" value="FAD/NAD(P)-binding domain"/>
    <property type="match status" value="1"/>
</dbReference>
<comment type="caution">
    <text evidence="1">The sequence shown here is derived from an EMBL/GenBank/DDBJ whole genome shotgun (WGS) entry which is preliminary data.</text>
</comment>
<gene>
    <name evidence="1" type="ORF">PENSTE_c033G00233</name>
</gene>
<dbReference type="OrthoDB" id="545169at2759"/>